<evidence type="ECO:0000313" key="4">
    <source>
        <dbReference type="EMBL" id="MFI5680163.1"/>
    </source>
</evidence>
<dbReference type="PRINTS" id="PR00111">
    <property type="entry name" value="ABHYDROLASE"/>
</dbReference>
<dbReference type="GO" id="GO:0016787">
    <property type="term" value="F:hydrolase activity"/>
    <property type="evidence" value="ECO:0007669"/>
    <property type="project" value="UniProtKB-KW"/>
</dbReference>
<accession>A0ABW7YG23</accession>
<dbReference type="SUPFAM" id="SSF53474">
    <property type="entry name" value="alpha/beta-Hydrolases"/>
    <property type="match status" value="1"/>
</dbReference>
<keyword evidence="1 4" id="KW-0378">Hydrolase</keyword>
<reference evidence="4 5" key="1">
    <citation type="submission" date="2024-10" db="EMBL/GenBank/DDBJ databases">
        <title>The Natural Products Discovery Center: Release of the First 8490 Sequenced Strains for Exploring Actinobacteria Biosynthetic Diversity.</title>
        <authorList>
            <person name="Kalkreuter E."/>
            <person name="Kautsar S.A."/>
            <person name="Yang D."/>
            <person name="Bader C.D."/>
            <person name="Teijaro C.N."/>
            <person name="Fluegel L."/>
            <person name="Davis C.M."/>
            <person name="Simpson J.R."/>
            <person name="Lauterbach L."/>
            <person name="Steele A.D."/>
            <person name="Gui C."/>
            <person name="Meng S."/>
            <person name="Li G."/>
            <person name="Viehrig K."/>
            <person name="Ye F."/>
            <person name="Su P."/>
            <person name="Kiefer A.F."/>
            <person name="Nichols A."/>
            <person name="Cepeda A.J."/>
            <person name="Yan W."/>
            <person name="Fan B."/>
            <person name="Jiang Y."/>
            <person name="Adhikari A."/>
            <person name="Zheng C.-J."/>
            <person name="Schuster L."/>
            <person name="Cowan T.M."/>
            <person name="Smanski M.J."/>
            <person name="Chevrette M.G."/>
            <person name="De Carvalho L.P.S."/>
            <person name="Shen B."/>
        </authorList>
    </citation>
    <scope>NUCLEOTIDE SEQUENCE [LARGE SCALE GENOMIC DNA]</scope>
    <source>
        <strain evidence="4 5">NPDC051599</strain>
    </source>
</reference>
<dbReference type="Proteomes" id="UP001612415">
    <property type="component" value="Unassembled WGS sequence"/>
</dbReference>
<evidence type="ECO:0000259" key="3">
    <source>
        <dbReference type="Pfam" id="PF00561"/>
    </source>
</evidence>
<evidence type="ECO:0000256" key="1">
    <source>
        <dbReference type="ARBA" id="ARBA00022801"/>
    </source>
</evidence>
<dbReference type="InterPro" id="IPR050266">
    <property type="entry name" value="AB_hydrolase_sf"/>
</dbReference>
<proteinExistence type="predicted"/>
<evidence type="ECO:0000313" key="5">
    <source>
        <dbReference type="Proteomes" id="UP001612415"/>
    </source>
</evidence>
<sequence>MLPVLFVHGLIGPFAEERTLSQLQPSVLLAPDLLGYGADADVAADSITIDAQVAYVQAAVERAVGESRVHLVAHSVGFVIAATFAHRFPERVAKLVSVEGNFTLADAFWSAQLARMTPGEVHDLLESDRRDPQRWLRDAGVHASAGHVRAAAEALAFQPSTTLQAMARAVVEYTGEPAYERLLKAVFARTPVHLVAGARSRAGWDVPRWALHSAAGYTEVPRRRPHGDARSARGVRPDAGCAPQGLSGPAVGLRGGHGRTVTADGYRARRPPGRAPR</sequence>
<feature type="domain" description="AB hydrolase-1" evidence="3">
    <location>
        <begin position="3"/>
        <end position="117"/>
    </location>
</feature>
<evidence type="ECO:0000256" key="2">
    <source>
        <dbReference type="SAM" id="MobiDB-lite"/>
    </source>
</evidence>
<name>A0ABW7YG23_STRCE</name>
<feature type="region of interest" description="Disordered" evidence="2">
    <location>
        <begin position="220"/>
        <end position="277"/>
    </location>
</feature>
<comment type="caution">
    <text evidence="4">The sequence shown here is derived from an EMBL/GenBank/DDBJ whole genome shotgun (WGS) entry which is preliminary data.</text>
</comment>
<feature type="compositionally biased region" description="Basic and acidic residues" evidence="2">
    <location>
        <begin position="220"/>
        <end position="231"/>
    </location>
</feature>
<dbReference type="Gene3D" id="3.40.50.1820">
    <property type="entry name" value="alpha/beta hydrolase"/>
    <property type="match status" value="1"/>
</dbReference>
<dbReference type="Pfam" id="PF00561">
    <property type="entry name" value="Abhydrolase_1"/>
    <property type="match status" value="1"/>
</dbReference>
<keyword evidence="5" id="KW-1185">Reference proteome</keyword>
<dbReference type="RefSeq" id="WP_398660612.1">
    <property type="nucleotide sequence ID" value="NZ_JBITDC010000019.1"/>
</dbReference>
<dbReference type="InterPro" id="IPR000073">
    <property type="entry name" value="AB_hydrolase_1"/>
</dbReference>
<protein>
    <submittedName>
        <fullName evidence="4">Alpha/beta fold hydrolase</fullName>
    </submittedName>
</protein>
<dbReference type="EMBL" id="JBITDC010000019">
    <property type="protein sequence ID" value="MFI5680163.1"/>
    <property type="molecule type" value="Genomic_DNA"/>
</dbReference>
<organism evidence="4 5">
    <name type="scientific">Streptomyces cellulosae</name>
    <dbReference type="NCBI Taxonomy" id="1968"/>
    <lineage>
        <taxon>Bacteria</taxon>
        <taxon>Bacillati</taxon>
        <taxon>Actinomycetota</taxon>
        <taxon>Actinomycetes</taxon>
        <taxon>Kitasatosporales</taxon>
        <taxon>Streptomycetaceae</taxon>
        <taxon>Streptomyces</taxon>
    </lineage>
</organism>
<dbReference type="InterPro" id="IPR029058">
    <property type="entry name" value="AB_hydrolase_fold"/>
</dbReference>
<dbReference type="PANTHER" id="PTHR43798:SF31">
    <property type="entry name" value="AB HYDROLASE SUPERFAMILY PROTEIN YCLE"/>
    <property type="match status" value="1"/>
</dbReference>
<feature type="compositionally biased region" description="Basic residues" evidence="2">
    <location>
        <begin position="268"/>
        <end position="277"/>
    </location>
</feature>
<gene>
    <name evidence="4" type="ORF">ACIA8P_37055</name>
</gene>
<dbReference type="PANTHER" id="PTHR43798">
    <property type="entry name" value="MONOACYLGLYCEROL LIPASE"/>
    <property type="match status" value="1"/>
</dbReference>